<comment type="caution">
    <text evidence="4">The sequence shown here is derived from an EMBL/GenBank/DDBJ whole genome shotgun (WGS) entry which is preliminary data.</text>
</comment>
<feature type="chain" id="PRO_5042168928" description="GOLD domain-containing protein" evidence="2">
    <location>
        <begin position="26"/>
        <end position="296"/>
    </location>
</feature>
<evidence type="ECO:0000256" key="2">
    <source>
        <dbReference type="SAM" id="SignalP"/>
    </source>
</evidence>
<evidence type="ECO:0000313" key="4">
    <source>
        <dbReference type="EMBL" id="GFH60543.1"/>
    </source>
</evidence>
<feature type="signal peptide" evidence="2">
    <location>
        <begin position="1"/>
        <end position="25"/>
    </location>
</feature>
<feature type="transmembrane region" description="Helical" evidence="1">
    <location>
        <begin position="263"/>
        <end position="282"/>
    </location>
</feature>
<evidence type="ECO:0000256" key="1">
    <source>
        <dbReference type="SAM" id="Phobius"/>
    </source>
</evidence>
<dbReference type="SMART" id="SM01190">
    <property type="entry name" value="EMP24_GP25L"/>
    <property type="match status" value="1"/>
</dbReference>
<keyword evidence="5" id="KW-1185">Reference proteome</keyword>
<dbReference type="Proteomes" id="UP001054902">
    <property type="component" value="Unassembled WGS sequence"/>
</dbReference>
<dbReference type="InterPro" id="IPR009038">
    <property type="entry name" value="GOLD_dom"/>
</dbReference>
<sequence>MNVFASYLGLFFIANLLVLINQGHAYKIPNTYLAITSEDPKCIIVNSSKGTSISISYKAQDVKMNPLKQNDPNASYTNTMMDQEQEIKNRMEYYQRKRREMQQMNMGRSRDGPSSTLSKILMTVTNVKVSSLAQEDLHTEHYKENYQIIEPHGRFKFQLKYHDNAKICVTIQDASEVKPSLIGILVKEANELDDFHYNEKKDAEKAAIEQREIDNGREHLRWMEKELHKLISRANAIERVYHQTSKPAHADFFQVSERLASSLKWWSILQLIILGIAAIINAKIMQSQLRKKGVIF</sequence>
<feature type="domain" description="GOLD" evidence="3">
    <location>
        <begin position="30"/>
        <end position="290"/>
    </location>
</feature>
<dbReference type="Pfam" id="PF01105">
    <property type="entry name" value="EMP24_GP25L"/>
    <property type="match status" value="1"/>
</dbReference>
<keyword evidence="1" id="KW-0812">Transmembrane</keyword>
<keyword evidence="1" id="KW-1133">Transmembrane helix</keyword>
<accession>A0AAD3HEZ5</accession>
<organism evidence="4 5">
    <name type="scientific">Chaetoceros tenuissimus</name>
    <dbReference type="NCBI Taxonomy" id="426638"/>
    <lineage>
        <taxon>Eukaryota</taxon>
        <taxon>Sar</taxon>
        <taxon>Stramenopiles</taxon>
        <taxon>Ochrophyta</taxon>
        <taxon>Bacillariophyta</taxon>
        <taxon>Coscinodiscophyceae</taxon>
        <taxon>Chaetocerotophycidae</taxon>
        <taxon>Chaetocerotales</taxon>
        <taxon>Chaetocerotaceae</taxon>
        <taxon>Chaetoceros</taxon>
    </lineage>
</organism>
<protein>
    <recommendedName>
        <fullName evidence="3">GOLD domain-containing protein</fullName>
    </recommendedName>
</protein>
<name>A0AAD3HEZ5_9STRA</name>
<dbReference type="AlphaFoldDB" id="A0AAD3HEZ5"/>
<evidence type="ECO:0000313" key="5">
    <source>
        <dbReference type="Proteomes" id="UP001054902"/>
    </source>
</evidence>
<evidence type="ECO:0000259" key="3">
    <source>
        <dbReference type="SMART" id="SM01190"/>
    </source>
</evidence>
<proteinExistence type="predicted"/>
<dbReference type="EMBL" id="BLLK01000069">
    <property type="protein sequence ID" value="GFH60543.1"/>
    <property type="molecule type" value="Genomic_DNA"/>
</dbReference>
<gene>
    <name evidence="4" type="ORF">CTEN210_17019</name>
</gene>
<keyword evidence="1" id="KW-0472">Membrane</keyword>
<keyword evidence="2" id="KW-0732">Signal</keyword>
<reference evidence="4 5" key="1">
    <citation type="journal article" date="2021" name="Sci. Rep.">
        <title>The genome of the diatom Chaetoceros tenuissimus carries an ancient integrated fragment of an extant virus.</title>
        <authorList>
            <person name="Hongo Y."/>
            <person name="Kimura K."/>
            <person name="Takaki Y."/>
            <person name="Yoshida Y."/>
            <person name="Baba S."/>
            <person name="Kobayashi G."/>
            <person name="Nagasaki K."/>
            <person name="Hano T."/>
            <person name="Tomaru Y."/>
        </authorList>
    </citation>
    <scope>NUCLEOTIDE SEQUENCE [LARGE SCALE GENOMIC DNA]</scope>
    <source>
        <strain evidence="4 5">NIES-3715</strain>
    </source>
</reference>